<dbReference type="SUPFAM" id="SSF53335">
    <property type="entry name" value="S-adenosyl-L-methionine-dependent methyltransferases"/>
    <property type="match status" value="1"/>
</dbReference>
<dbReference type="Proteomes" id="UP000017836">
    <property type="component" value="Unassembled WGS sequence"/>
</dbReference>
<evidence type="ECO:0000313" key="3">
    <source>
        <dbReference type="EMBL" id="ERM94629.1"/>
    </source>
</evidence>
<dbReference type="GO" id="GO:0032259">
    <property type="term" value="P:methylation"/>
    <property type="evidence" value="ECO:0000318"/>
    <property type="project" value="GO_Central"/>
</dbReference>
<dbReference type="OrthoDB" id="1523883at2759"/>
<dbReference type="AlphaFoldDB" id="W1NHF8"/>
<dbReference type="Gramene" id="ERM94629">
    <property type="protein sequence ID" value="ERM94629"/>
    <property type="gene ID" value="AMTR_s00011p00180730"/>
</dbReference>
<keyword evidence="4" id="KW-1185">Reference proteome</keyword>
<keyword evidence="2" id="KW-0460">Magnesium</keyword>
<evidence type="ECO:0000313" key="4">
    <source>
        <dbReference type="Proteomes" id="UP000017836"/>
    </source>
</evidence>
<reference evidence="4" key="1">
    <citation type="journal article" date="2013" name="Science">
        <title>The Amborella genome and the evolution of flowering plants.</title>
        <authorList>
            <consortium name="Amborella Genome Project"/>
        </authorList>
    </citation>
    <scope>NUCLEOTIDE SEQUENCE [LARGE SCALE GENOMIC DNA]</scope>
</reference>
<dbReference type="InterPro" id="IPR005299">
    <property type="entry name" value="MeTrfase_7"/>
</dbReference>
<evidence type="ECO:0000256" key="2">
    <source>
        <dbReference type="ARBA" id="ARBA00022842"/>
    </source>
</evidence>
<dbReference type="Gene3D" id="1.10.1200.270">
    <property type="entry name" value="Methyltransferase, alpha-helical capping domain"/>
    <property type="match status" value="1"/>
</dbReference>
<protein>
    <submittedName>
        <fullName evidence="3">Uncharacterized protein</fullName>
    </submittedName>
</protein>
<dbReference type="InterPro" id="IPR042086">
    <property type="entry name" value="MeTrfase_capping"/>
</dbReference>
<dbReference type="PANTHER" id="PTHR31009">
    <property type="entry name" value="S-ADENOSYL-L-METHIONINE:CARBOXYL METHYLTRANSFERASE FAMILY PROTEIN"/>
    <property type="match status" value="1"/>
</dbReference>
<dbReference type="GO" id="GO:0046872">
    <property type="term" value="F:metal ion binding"/>
    <property type="evidence" value="ECO:0007669"/>
    <property type="project" value="UniProtKB-KW"/>
</dbReference>
<dbReference type="HOGENOM" id="CLU_019628_2_0_1"/>
<dbReference type="STRING" id="13333.W1NHF8"/>
<dbReference type="eggNOG" id="ENOG502QQAF">
    <property type="taxonomic scope" value="Eukaryota"/>
</dbReference>
<evidence type="ECO:0000256" key="1">
    <source>
        <dbReference type="ARBA" id="ARBA00022723"/>
    </source>
</evidence>
<dbReference type="Gene3D" id="3.40.50.150">
    <property type="entry name" value="Vaccinia Virus protein VP39"/>
    <property type="match status" value="1"/>
</dbReference>
<proteinExistence type="predicted"/>
<gene>
    <name evidence="3" type="ORF">AMTR_s00011p00180730</name>
</gene>
<keyword evidence="1" id="KW-0479">Metal-binding</keyword>
<dbReference type="KEGG" id="atr:18422513"/>
<dbReference type="OMA" id="MKHITIE"/>
<dbReference type="Pfam" id="PF03492">
    <property type="entry name" value="Methyltransf_7"/>
    <property type="match status" value="1"/>
</dbReference>
<dbReference type="EMBL" id="KI397507">
    <property type="protein sequence ID" value="ERM94629.1"/>
    <property type="molecule type" value="Genomic_DNA"/>
</dbReference>
<sequence>MDVEKTLHMKEGVGVTSYAQNSSLQKNGLDRVKPITEEAAINMLCSTNYPRSLVIADLGCASGPNTFSVLITIIKTICGRYREASLLLPEFQVYLNDLLGNDFNSVFRALPSFHESIGEKEGVFGSCFVAGVPGSFYGRLFPSNSLHFVHSSYSLHWLSRVPLGLYGEDGVPPNKGKIYISEASPPCVPKAYFSQFKKDFSLFLKSRSEEMIDGGRMVLMLLGRRTDNPCDKDATFLWEIFAKAFAYLVSKGLVEKEKVDSYDVPFYAPSLKEVEEEVMREGSFQIEHVEVLNTHRKHNHCRKIVMAVRSINEPMLKQHFGEKINDNLFEKYGEILEKEMAQVETKEISFSIVLRKSH</sequence>
<dbReference type="GO" id="GO:0008757">
    <property type="term" value="F:S-adenosylmethionine-dependent methyltransferase activity"/>
    <property type="evidence" value="ECO:0000318"/>
    <property type="project" value="GO_Central"/>
</dbReference>
<name>W1NHF8_AMBTC</name>
<dbReference type="InterPro" id="IPR029063">
    <property type="entry name" value="SAM-dependent_MTases_sf"/>
</dbReference>
<accession>W1NHF8</accession>
<organism evidence="3 4">
    <name type="scientific">Amborella trichopoda</name>
    <dbReference type="NCBI Taxonomy" id="13333"/>
    <lineage>
        <taxon>Eukaryota</taxon>
        <taxon>Viridiplantae</taxon>
        <taxon>Streptophyta</taxon>
        <taxon>Embryophyta</taxon>
        <taxon>Tracheophyta</taxon>
        <taxon>Spermatophyta</taxon>
        <taxon>Magnoliopsida</taxon>
        <taxon>Amborellales</taxon>
        <taxon>Amborellaceae</taxon>
        <taxon>Amborella</taxon>
    </lineage>
</organism>